<gene>
    <name evidence="1" type="ORF">EYZ11_006858</name>
</gene>
<dbReference type="EMBL" id="SOSA01000252">
    <property type="protein sequence ID" value="THC93646.1"/>
    <property type="molecule type" value="Genomic_DNA"/>
</dbReference>
<dbReference type="AlphaFoldDB" id="A0A4S3JED1"/>
<comment type="caution">
    <text evidence="1">The sequence shown here is derived from an EMBL/GenBank/DDBJ whole genome shotgun (WGS) entry which is preliminary data.</text>
</comment>
<keyword evidence="2" id="KW-1185">Reference proteome</keyword>
<dbReference type="Proteomes" id="UP000308092">
    <property type="component" value="Unassembled WGS sequence"/>
</dbReference>
<protein>
    <submittedName>
        <fullName evidence="1">Uncharacterized protein</fullName>
    </submittedName>
</protein>
<proteinExistence type="predicted"/>
<accession>A0A4S3JED1</accession>
<sequence length="64" mass="6926">MSSNGTVNKSIVQNDSMLRSNFLNNVLESNQYCTLERLSSPMRTDGTWLAAGSFGNLGEGKVIA</sequence>
<evidence type="ECO:0000313" key="2">
    <source>
        <dbReference type="Proteomes" id="UP000308092"/>
    </source>
</evidence>
<organism evidence="1 2">
    <name type="scientific">Aspergillus tanneri</name>
    <dbReference type="NCBI Taxonomy" id="1220188"/>
    <lineage>
        <taxon>Eukaryota</taxon>
        <taxon>Fungi</taxon>
        <taxon>Dikarya</taxon>
        <taxon>Ascomycota</taxon>
        <taxon>Pezizomycotina</taxon>
        <taxon>Eurotiomycetes</taxon>
        <taxon>Eurotiomycetidae</taxon>
        <taxon>Eurotiales</taxon>
        <taxon>Aspergillaceae</taxon>
        <taxon>Aspergillus</taxon>
        <taxon>Aspergillus subgen. Circumdati</taxon>
    </lineage>
</organism>
<name>A0A4S3JED1_9EURO</name>
<reference evidence="1 2" key="1">
    <citation type="submission" date="2019-03" db="EMBL/GenBank/DDBJ databases">
        <title>The genome sequence of a newly discovered highly antifungal drug resistant Aspergillus species, Aspergillus tanneri NIH 1004.</title>
        <authorList>
            <person name="Mounaud S."/>
            <person name="Singh I."/>
            <person name="Joardar V."/>
            <person name="Pakala S."/>
            <person name="Pakala S."/>
            <person name="Venepally P."/>
            <person name="Hoover J."/>
            <person name="Nierman W."/>
            <person name="Chung J."/>
            <person name="Losada L."/>
        </authorList>
    </citation>
    <scope>NUCLEOTIDE SEQUENCE [LARGE SCALE GENOMIC DNA]</scope>
    <source>
        <strain evidence="1 2">NIH1004</strain>
    </source>
</reference>
<dbReference type="VEuPathDB" id="FungiDB:EYZ11_006858"/>
<evidence type="ECO:0000313" key="1">
    <source>
        <dbReference type="EMBL" id="THC93646.1"/>
    </source>
</evidence>